<evidence type="ECO:0000256" key="4">
    <source>
        <dbReference type="ARBA" id="ARBA00022982"/>
    </source>
</evidence>
<sequence length="137" mass="14433">MFHPRHITRHSVTRVRAAALTAATLAALAAGPALADGDAAKGEKIFARCKACHTIDAGGPNRVGPNLHGVVGRGAGETESFKYSNVMKDSGIVWTPENLDAYLTAPAKFLKGNRMSFAGLAKAEDRADIIAYLSAQK</sequence>
<accession>A0ABQ1ITQ7</accession>
<name>A0ABQ1ITQ7_9PROT</name>
<keyword evidence="10" id="KW-1185">Reference proteome</keyword>
<dbReference type="InterPro" id="IPR009056">
    <property type="entry name" value="Cyt_c-like_dom"/>
</dbReference>
<evidence type="ECO:0000256" key="3">
    <source>
        <dbReference type="ARBA" id="ARBA00022723"/>
    </source>
</evidence>
<proteinExistence type="predicted"/>
<keyword evidence="4" id="KW-0249">Electron transport</keyword>
<dbReference type="Pfam" id="PF00034">
    <property type="entry name" value="Cytochrom_C"/>
    <property type="match status" value="1"/>
</dbReference>
<evidence type="ECO:0000313" key="9">
    <source>
        <dbReference type="EMBL" id="GGB50295.1"/>
    </source>
</evidence>
<evidence type="ECO:0000256" key="2">
    <source>
        <dbReference type="ARBA" id="ARBA00022617"/>
    </source>
</evidence>
<dbReference type="PANTHER" id="PTHR11961">
    <property type="entry name" value="CYTOCHROME C"/>
    <property type="match status" value="1"/>
</dbReference>
<feature type="chain" id="PRO_5045826180" evidence="7">
    <location>
        <begin position="36"/>
        <end position="137"/>
    </location>
</feature>
<dbReference type="Gene3D" id="1.10.760.10">
    <property type="entry name" value="Cytochrome c-like domain"/>
    <property type="match status" value="1"/>
</dbReference>
<evidence type="ECO:0000256" key="1">
    <source>
        <dbReference type="ARBA" id="ARBA00022448"/>
    </source>
</evidence>
<keyword evidence="2 6" id="KW-0349">Heme</keyword>
<dbReference type="PROSITE" id="PS51007">
    <property type="entry name" value="CYTC"/>
    <property type="match status" value="1"/>
</dbReference>
<keyword evidence="1" id="KW-0813">Transport</keyword>
<keyword evidence="7" id="KW-0732">Signal</keyword>
<reference evidence="10" key="1">
    <citation type="journal article" date="2019" name="Int. J. Syst. Evol. Microbiol.">
        <title>The Global Catalogue of Microorganisms (GCM) 10K type strain sequencing project: providing services to taxonomists for standard genome sequencing and annotation.</title>
        <authorList>
            <consortium name="The Broad Institute Genomics Platform"/>
            <consortium name="The Broad Institute Genome Sequencing Center for Infectious Disease"/>
            <person name="Wu L."/>
            <person name="Ma J."/>
        </authorList>
    </citation>
    <scope>NUCLEOTIDE SEQUENCE [LARGE SCALE GENOMIC DNA]</scope>
    <source>
        <strain evidence="10">CGMCC 1.10188</strain>
    </source>
</reference>
<dbReference type="SUPFAM" id="SSF46626">
    <property type="entry name" value="Cytochrome c"/>
    <property type="match status" value="1"/>
</dbReference>
<evidence type="ECO:0000259" key="8">
    <source>
        <dbReference type="PROSITE" id="PS51007"/>
    </source>
</evidence>
<evidence type="ECO:0000313" key="10">
    <source>
        <dbReference type="Proteomes" id="UP000603352"/>
    </source>
</evidence>
<organism evidence="9 10">
    <name type="scientific">Tistrella bauzanensis</name>
    <dbReference type="NCBI Taxonomy" id="657419"/>
    <lineage>
        <taxon>Bacteria</taxon>
        <taxon>Pseudomonadati</taxon>
        <taxon>Pseudomonadota</taxon>
        <taxon>Alphaproteobacteria</taxon>
        <taxon>Geminicoccales</taxon>
        <taxon>Geminicoccaceae</taxon>
        <taxon>Tistrella</taxon>
    </lineage>
</organism>
<feature type="signal peptide" evidence="7">
    <location>
        <begin position="1"/>
        <end position="35"/>
    </location>
</feature>
<gene>
    <name evidence="9" type="primary">cy2</name>
    <name evidence="9" type="ORF">GCM10011505_34240</name>
</gene>
<dbReference type="Proteomes" id="UP000603352">
    <property type="component" value="Unassembled WGS sequence"/>
</dbReference>
<dbReference type="InterPro" id="IPR036909">
    <property type="entry name" value="Cyt_c-like_dom_sf"/>
</dbReference>
<evidence type="ECO:0000256" key="7">
    <source>
        <dbReference type="SAM" id="SignalP"/>
    </source>
</evidence>
<protein>
    <submittedName>
        <fullName evidence="9">Cytochrome c</fullName>
    </submittedName>
</protein>
<keyword evidence="3 6" id="KW-0479">Metal-binding</keyword>
<feature type="domain" description="Cytochrome c" evidence="8">
    <location>
        <begin position="37"/>
        <end position="137"/>
    </location>
</feature>
<dbReference type="PRINTS" id="PR00604">
    <property type="entry name" value="CYTCHRMECIAB"/>
</dbReference>
<comment type="caution">
    <text evidence="9">The sequence shown here is derived from an EMBL/GenBank/DDBJ whole genome shotgun (WGS) entry which is preliminary data.</text>
</comment>
<dbReference type="EMBL" id="BMDZ01000044">
    <property type="protein sequence ID" value="GGB50295.1"/>
    <property type="molecule type" value="Genomic_DNA"/>
</dbReference>
<evidence type="ECO:0000256" key="6">
    <source>
        <dbReference type="PROSITE-ProRule" id="PRU00433"/>
    </source>
</evidence>
<keyword evidence="5 6" id="KW-0408">Iron</keyword>
<dbReference type="RefSeq" id="WP_188580038.1">
    <property type="nucleotide sequence ID" value="NZ_BMDZ01000044.1"/>
</dbReference>
<dbReference type="InterPro" id="IPR002327">
    <property type="entry name" value="Cyt_c_1A/1B"/>
</dbReference>
<evidence type="ECO:0000256" key="5">
    <source>
        <dbReference type="ARBA" id="ARBA00023004"/>
    </source>
</evidence>